<keyword evidence="7" id="KW-0646">Protease inhibitor</keyword>
<feature type="chain" id="PRO_5045507333" evidence="3">
    <location>
        <begin position="16"/>
        <end position="351"/>
    </location>
</feature>
<dbReference type="GeneID" id="132712166"/>
<dbReference type="CDD" id="cd00109">
    <property type="entry name" value="Kunitz-type"/>
    <property type="match status" value="2"/>
</dbReference>
<dbReference type="Gene3D" id="4.10.75.10">
    <property type="entry name" value="Elafin-like"/>
    <property type="match status" value="3"/>
</dbReference>
<evidence type="ECO:0000259" key="4">
    <source>
        <dbReference type="PROSITE" id="PS50279"/>
    </source>
</evidence>
<evidence type="ECO:0000256" key="3">
    <source>
        <dbReference type="SAM" id="SignalP"/>
    </source>
</evidence>
<keyword evidence="6" id="KW-1185">Reference proteome</keyword>
<name>A0ABM3ZK08_PANGU</name>
<feature type="domain" description="BPTI/Kunitz inhibitor" evidence="4">
    <location>
        <begin position="247"/>
        <end position="296"/>
    </location>
</feature>
<dbReference type="InterPro" id="IPR036880">
    <property type="entry name" value="Kunitz_BPTI_sf"/>
</dbReference>
<dbReference type="PROSITE" id="PS50279">
    <property type="entry name" value="BPTI_KUNITZ_2"/>
    <property type="match status" value="2"/>
</dbReference>
<dbReference type="RefSeq" id="XP_060548711.1">
    <property type="nucleotide sequence ID" value="XM_060692728.1"/>
</dbReference>
<dbReference type="InterPro" id="IPR008197">
    <property type="entry name" value="WAP_dom"/>
</dbReference>
<dbReference type="PROSITE" id="PS51390">
    <property type="entry name" value="WAP"/>
    <property type="match status" value="2"/>
</dbReference>
<sequence length="351" mass="37956">MGPSGLLLFLSMGSALFPISLPMGSIKLPIGQGPLPSLTSNICGPHPVSGTCLSEITRWFYSPEQRKCENYFYCGGNPNNFMTLEDCKRACSLSAQLRPSSCPPPSAFPKKSCRDFCSAHGDCSGDRLCCDTGCGHQCHLAVGAIRGYCPWRNPLDSHPLLCGSSCQQDADCTLAYPGRKCCRYGCVETCVPPVEEHPGACPKMPVIQTVEPCRNACADDRQCPPKKKCCFDGCRLSCLDPVRYSQCHLPAKPGPCPAVHHRYFYNRSQGRCQLFLYGCMGNTNNFRSMSECQRACGRSQPCRPAFSPENPEGAAAAIGIGTKKLLIKSPQPEQGDGRGRGPPATPIKASD</sequence>
<dbReference type="SUPFAM" id="SSF57362">
    <property type="entry name" value="BPTI-like"/>
    <property type="match status" value="2"/>
</dbReference>
<dbReference type="SMART" id="SM00131">
    <property type="entry name" value="KU"/>
    <property type="match status" value="2"/>
</dbReference>
<keyword evidence="1" id="KW-1015">Disulfide bond</keyword>
<dbReference type="CDD" id="cd00199">
    <property type="entry name" value="WAP"/>
    <property type="match status" value="1"/>
</dbReference>
<dbReference type="Proteomes" id="UP001652622">
    <property type="component" value="Unplaced"/>
</dbReference>
<dbReference type="GO" id="GO:0030414">
    <property type="term" value="F:peptidase inhibitor activity"/>
    <property type="evidence" value="ECO:0007669"/>
    <property type="project" value="UniProtKB-KW"/>
</dbReference>
<feature type="domain" description="WAP" evidence="5">
    <location>
        <begin position="194"/>
        <end position="242"/>
    </location>
</feature>
<dbReference type="Pfam" id="PF00014">
    <property type="entry name" value="Kunitz_BPTI"/>
    <property type="match status" value="2"/>
</dbReference>
<feature type="signal peptide" evidence="3">
    <location>
        <begin position="1"/>
        <end position="15"/>
    </location>
</feature>
<dbReference type="SUPFAM" id="SSF57256">
    <property type="entry name" value="Elafin-like"/>
    <property type="match status" value="2"/>
</dbReference>
<keyword evidence="3" id="KW-0732">Signal</keyword>
<dbReference type="InterPro" id="IPR002223">
    <property type="entry name" value="Kunitz_BPTI"/>
</dbReference>
<dbReference type="SMART" id="SM00217">
    <property type="entry name" value="WAP"/>
    <property type="match status" value="3"/>
</dbReference>
<dbReference type="Pfam" id="PF00095">
    <property type="entry name" value="WAP"/>
    <property type="match status" value="3"/>
</dbReference>
<dbReference type="InterPro" id="IPR051388">
    <property type="entry name" value="Serpin_venom_toxin"/>
</dbReference>
<evidence type="ECO:0000313" key="6">
    <source>
        <dbReference type="Proteomes" id="UP001652622"/>
    </source>
</evidence>
<protein>
    <submittedName>
        <fullName evidence="7">Actinia tenebrosa protease inhibitors-like</fullName>
    </submittedName>
</protein>
<accession>A0ABM3ZK08</accession>
<proteinExistence type="predicted"/>
<gene>
    <name evidence="7" type="primary">LOC132712166</name>
</gene>
<feature type="region of interest" description="Disordered" evidence="2">
    <location>
        <begin position="325"/>
        <end position="351"/>
    </location>
</feature>
<evidence type="ECO:0000313" key="7">
    <source>
        <dbReference type="RefSeq" id="XP_060548711.1"/>
    </source>
</evidence>
<reference evidence="7" key="1">
    <citation type="submission" date="2025-08" db="UniProtKB">
        <authorList>
            <consortium name="RefSeq"/>
        </authorList>
    </citation>
    <scope>IDENTIFICATION</scope>
    <source>
        <tissue evidence="7">Blood</tissue>
    </source>
</reference>
<evidence type="ECO:0000259" key="5">
    <source>
        <dbReference type="PROSITE" id="PS51390"/>
    </source>
</evidence>
<dbReference type="PANTHER" id="PTHR46751">
    <property type="entry name" value="EPPIN"/>
    <property type="match status" value="1"/>
</dbReference>
<evidence type="ECO:0000256" key="1">
    <source>
        <dbReference type="ARBA" id="ARBA00023157"/>
    </source>
</evidence>
<feature type="domain" description="WAP" evidence="5">
    <location>
        <begin position="95"/>
        <end position="142"/>
    </location>
</feature>
<evidence type="ECO:0000256" key="2">
    <source>
        <dbReference type="SAM" id="MobiDB-lite"/>
    </source>
</evidence>
<feature type="domain" description="BPTI/Kunitz inhibitor" evidence="4">
    <location>
        <begin position="43"/>
        <end position="91"/>
    </location>
</feature>
<organism evidence="6 7">
    <name type="scientific">Pantherophis guttatus</name>
    <name type="common">Corn snake</name>
    <name type="synonym">Elaphe guttata</name>
    <dbReference type="NCBI Taxonomy" id="94885"/>
    <lineage>
        <taxon>Eukaryota</taxon>
        <taxon>Metazoa</taxon>
        <taxon>Chordata</taxon>
        <taxon>Craniata</taxon>
        <taxon>Vertebrata</taxon>
        <taxon>Euteleostomi</taxon>
        <taxon>Lepidosauria</taxon>
        <taxon>Squamata</taxon>
        <taxon>Bifurcata</taxon>
        <taxon>Unidentata</taxon>
        <taxon>Episquamata</taxon>
        <taxon>Toxicofera</taxon>
        <taxon>Serpentes</taxon>
        <taxon>Colubroidea</taxon>
        <taxon>Colubridae</taxon>
        <taxon>Colubrinae</taxon>
        <taxon>Pantherophis</taxon>
    </lineage>
</organism>
<dbReference type="Gene3D" id="4.10.410.10">
    <property type="entry name" value="Pancreatic trypsin inhibitor Kunitz domain"/>
    <property type="match status" value="2"/>
</dbReference>
<dbReference type="InterPro" id="IPR036645">
    <property type="entry name" value="Elafin-like_sf"/>
</dbReference>
<dbReference type="PANTHER" id="PTHR46751:SF1">
    <property type="entry name" value="WAP FOUR-DISULFIDE CORE DOMAIN PROTEIN 6A"/>
    <property type="match status" value="1"/>
</dbReference>